<gene>
    <name evidence="8 9" type="primary">LOC100205545</name>
</gene>
<dbReference type="GeneID" id="100205545"/>
<name>A0ABM4DE57_HYDVU</name>
<comment type="similarity">
    <text evidence="2">Belongs to the MAK10 family.</text>
</comment>
<dbReference type="PANTHER" id="PTHR21373:SF0">
    <property type="entry name" value="N-ALPHA-ACETYLTRANSFERASE 35, NATC AUXILIARY SUBUNIT"/>
    <property type="match status" value="1"/>
</dbReference>
<dbReference type="InterPro" id="IPR007244">
    <property type="entry name" value="Naa35_N"/>
</dbReference>
<dbReference type="PANTHER" id="PTHR21373">
    <property type="entry name" value="GLUCOSE REPRESSIBLE PROTEIN MAK10"/>
    <property type="match status" value="1"/>
</dbReference>
<protein>
    <recommendedName>
        <fullName evidence="4">Protein MAK10 homolog</fullName>
    </recommendedName>
</protein>
<evidence type="ECO:0000313" key="8">
    <source>
        <dbReference type="RefSeq" id="XP_065672693.1"/>
    </source>
</evidence>
<dbReference type="Pfam" id="PF04112">
    <property type="entry name" value="Mak10"/>
    <property type="match status" value="1"/>
</dbReference>
<dbReference type="InterPro" id="IPR057982">
    <property type="entry name" value="TPR_NAA35"/>
</dbReference>
<sequence>MSITETTGVTFNWVNVRAEFQKSCKELKLGELVHDNLFGLFEAMSAIEIMDPKMDAGMVCNRTRKVYQLQAAITAGKLKVKELTEGEVLGVINELTACFCTWLDGHSLVQTVFTCLYCHNPSVIEDVVLKAFCISTLKMVDIVRNICTRAKVYEEEDFQPLTYGFKLACNVTELRISGMLREADEEITRHLKIYLNDEENSKNEIDICKAIKIRLKFWRALYCALLVFEKQDCSEMKRCKEYLSTAKESLKEMSSTQHLGLKPDNTKENYMLGFDPLVNQRLLPPSFPRQTQIFTQEKFLGYIDSLMTRLLNICSVTECSNFHIILEFQCDFSKQIPCVLSRSILQLVICHPGNKIFGKFPIIDMLKEAVKLFNGTPAVADLTPLSSNEAKAIVGDFFARAVKPMLGLIEAYGHNRARQREKLGILLAEFGALQIEADQADHALHIILQAIDTKRQHLACFESWVLYHSLSIMIQHTFLGFELELFNTHEFHYVYWYLDYLFGWANNCLHRAEMLLNVQEQYIDKKCGKKEKKRKKEIMSSCSDQIKERKSLRLIFNGMKELCLGNIKAYEGFDKDGKIKHPEVFFDNEKIRFERRFMTFQSIDTHQSVQYKDYKDVTSLPDDQFCSSSQLYLKSMMHYQRAMDILQYIEQIDVEGERLMKIAKTNFVVMKLISSGHKQASIKSPIWDFKYHQSYPLIRLV</sequence>
<dbReference type="Pfam" id="PF25789">
    <property type="entry name" value="TPR_NAA35"/>
    <property type="match status" value="1"/>
</dbReference>
<comment type="subcellular location">
    <subcellularLocation>
        <location evidence="1">Cytoplasm</location>
    </subcellularLocation>
</comment>
<accession>A0ABM4DE57</accession>
<dbReference type="Proteomes" id="UP001652625">
    <property type="component" value="Chromosome 13"/>
</dbReference>
<proteinExistence type="inferred from homology"/>
<feature type="domain" description="NAA35-like N-terminal" evidence="5">
    <location>
        <begin position="30"/>
        <end position="171"/>
    </location>
</feature>
<evidence type="ECO:0000259" key="5">
    <source>
        <dbReference type="Pfam" id="PF04112"/>
    </source>
</evidence>
<evidence type="ECO:0000313" key="9">
    <source>
        <dbReference type="RefSeq" id="XP_065672694.1"/>
    </source>
</evidence>
<evidence type="ECO:0000259" key="6">
    <source>
        <dbReference type="Pfam" id="PF25789"/>
    </source>
</evidence>
<evidence type="ECO:0000256" key="1">
    <source>
        <dbReference type="ARBA" id="ARBA00004496"/>
    </source>
</evidence>
<dbReference type="InterPro" id="IPR057983">
    <property type="entry name" value="NAA35-like_N"/>
</dbReference>
<evidence type="ECO:0000313" key="7">
    <source>
        <dbReference type="Proteomes" id="UP001652625"/>
    </source>
</evidence>
<evidence type="ECO:0000256" key="4">
    <source>
        <dbReference type="ARBA" id="ARBA00030494"/>
    </source>
</evidence>
<evidence type="ECO:0000256" key="2">
    <source>
        <dbReference type="ARBA" id="ARBA00006289"/>
    </source>
</evidence>
<evidence type="ECO:0000256" key="3">
    <source>
        <dbReference type="ARBA" id="ARBA00022490"/>
    </source>
</evidence>
<organism evidence="7 8">
    <name type="scientific">Hydra vulgaris</name>
    <name type="common">Hydra</name>
    <name type="synonym">Hydra attenuata</name>
    <dbReference type="NCBI Taxonomy" id="6087"/>
    <lineage>
        <taxon>Eukaryota</taxon>
        <taxon>Metazoa</taxon>
        <taxon>Cnidaria</taxon>
        <taxon>Hydrozoa</taxon>
        <taxon>Hydroidolina</taxon>
        <taxon>Anthoathecata</taxon>
        <taxon>Aplanulata</taxon>
        <taxon>Hydridae</taxon>
        <taxon>Hydra</taxon>
    </lineage>
</organism>
<keyword evidence="7" id="KW-1185">Reference proteome</keyword>
<dbReference type="RefSeq" id="XP_065672693.1">
    <property type="nucleotide sequence ID" value="XM_065816621.1"/>
</dbReference>
<reference evidence="8 9" key="1">
    <citation type="submission" date="2025-05" db="UniProtKB">
        <authorList>
            <consortium name="RefSeq"/>
        </authorList>
    </citation>
    <scope>IDENTIFICATION</scope>
</reference>
<dbReference type="RefSeq" id="XP_065672694.1">
    <property type="nucleotide sequence ID" value="XM_065816622.1"/>
</dbReference>
<feature type="domain" description="NAA35-like TPR repeats" evidence="6">
    <location>
        <begin position="313"/>
        <end position="698"/>
    </location>
</feature>
<keyword evidence="3" id="KW-0963">Cytoplasm</keyword>